<feature type="compositionally biased region" description="Polar residues" evidence="1">
    <location>
        <begin position="476"/>
        <end position="485"/>
    </location>
</feature>
<feature type="region of interest" description="Disordered" evidence="1">
    <location>
        <begin position="987"/>
        <end position="1006"/>
    </location>
</feature>
<feature type="region of interest" description="Disordered" evidence="1">
    <location>
        <begin position="660"/>
        <end position="693"/>
    </location>
</feature>
<feature type="compositionally biased region" description="Basic and acidic residues" evidence="1">
    <location>
        <begin position="134"/>
        <end position="178"/>
    </location>
</feature>
<feature type="region of interest" description="Disordered" evidence="1">
    <location>
        <begin position="476"/>
        <end position="537"/>
    </location>
</feature>
<proteinExistence type="predicted"/>
<feature type="compositionally biased region" description="Polar residues" evidence="1">
    <location>
        <begin position="343"/>
        <end position="358"/>
    </location>
</feature>
<feature type="compositionally biased region" description="Polar residues" evidence="1">
    <location>
        <begin position="399"/>
        <end position="409"/>
    </location>
</feature>
<evidence type="ECO:0000313" key="3">
    <source>
        <dbReference type="Proteomes" id="UP001390339"/>
    </source>
</evidence>
<evidence type="ECO:0000256" key="1">
    <source>
        <dbReference type="SAM" id="MobiDB-lite"/>
    </source>
</evidence>
<feature type="region of interest" description="Disordered" evidence="1">
    <location>
        <begin position="709"/>
        <end position="790"/>
    </location>
</feature>
<feature type="compositionally biased region" description="Basic and acidic residues" evidence="1">
    <location>
        <begin position="207"/>
        <end position="218"/>
    </location>
</feature>
<feature type="compositionally biased region" description="Polar residues" evidence="1">
    <location>
        <begin position="13"/>
        <end position="22"/>
    </location>
</feature>
<feature type="region of interest" description="Disordered" evidence="1">
    <location>
        <begin position="928"/>
        <end position="955"/>
    </location>
</feature>
<feature type="region of interest" description="Disordered" evidence="1">
    <location>
        <begin position="803"/>
        <end position="827"/>
    </location>
</feature>
<feature type="region of interest" description="Disordered" evidence="1">
    <location>
        <begin position="12"/>
        <end position="101"/>
    </location>
</feature>
<reference evidence="2 3" key="1">
    <citation type="journal article" date="2024" name="IMA Fungus">
        <title>Apiospora arundinis, a panoply of carbohydrate-active enzymes and secondary metabolites.</title>
        <authorList>
            <person name="Sorensen T."/>
            <person name="Petersen C."/>
            <person name="Muurmann A.T."/>
            <person name="Christiansen J.V."/>
            <person name="Brundto M.L."/>
            <person name="Overgaard C.K."/>
            <person name="Boysen A.T."/>
            <person name="Wollenberg R.D."/>
            <person name="Larsen T.O."/>
            <person name="Sorensen J.L."/>
            <person name="Nielsen K.L."/>
            <person name="Sondergaard T.E."/>
        </authorList>
    </citation>
    <scope>NUCLEOTIDE SEQUENCE [LARGE SCALE GENOMIC DNA]</scope>
    <source>
        <strain evidence="2 3">AAU 773</strain>
    </source>
</reference>
<feature type="region of interest" description="Disordered" evidence="1">
    <location>
        <begin position="298"/>
        <end position="358"/>
    </location>
</feature>
<accession>A0ABR2IEG8</accession>
<sequence length="1080" mass="117736">GETMPLICCCRGTNASLSSPRASTPEAALPARPAPARLSDAPYPGSSTKAKIVAAKPPDAPSRIRTPMKQPVVDLSNLEVEDSDDGNEGGLGSANHSSSSTLEALKAKFIRRLSQLSESSSGSKRTHTPCSEGELARRAELRRLRQKRIEEELKNEQEAEGKTKSGDDRAPSEQHARELSGGGPRDAIEYNLAETEELEPDCTSPSDTHERPENTRDVVKLVERRRSISDVGSHERLSSTEDKSLREYKSLPEMPLSPRLYPVYLPSIYSSNSIVSWRLSYSDGNFIGSLKQSMDSTSNLAAKEPIEEKECESSTAVTPKPLGRKRVPPRDSDTETGKALAPGTNQQGTDDGNDMASSVTGTVAASLDLGKRGSAQTTIGRSSPLDMWLHIQGLGLSRYSSSDPGSCTTGPGDGIKPDAPPSDTQHDQPSEKSSWHTRELPVGFGPLTSGTSKQEIRGVINSSSEEDLGIYIQQRKSTSSHYTIQSSNPRSPPPLPLTTTPNSVMYRGIYITHPTPDIPASSSRTTNNDGSDTSSYKTAPIESAKLVPVTEVNIASLRRPTDETMSSMLSETESFKQREAELLSVAKRFPRAAAGLHQGANTVSKFREEFDLPKKSKPAILAKLHIPKMTKSMRRKRGQPVPPHQDRHRNCVAAAIDASQTAAAGPNATSVSPNAAKQAPGPRNHGIPESATNVWQRAVRLEADRRELLRKDRESSHGHSKSGVFHEERPISTPVDVPPNRRTEIKTVSSSSEVCLPLRSSMPPKTWARWPSHTRTARNGPAQQHDSIRPKDFAVAKSPIGEAKWSTDNSPAALTEPMERSESLSGKVTKAIRKSIAKMMPGGDGNVGPKPRLVVDTAQRGRPGYLEYPELELLPMAGGYKELEALGRQIEHIKNPSETQSPPAASPNRSPRIPLGQRFADEVHMFQHGDRADSPDTNGHLTTLPPPRKSTPARMPQLTPRLVSEVTTHYATPKSHMSYEDCVPKHMLDDNGSSQSDDSANVKRSLSNVEHRMPGQAKYNTWNGRIAKKVTEPVLRKSTHEFGVELEELLVRERDRALDVGVKRDDAEIPGGSKPLTIYP</sequence>
<organism evidence="2 3">
    <name type="scientific">Apiospora arundinis</name>
    <dbReference type="NCBI Taxonomy" id="335852"/>
    <lineage>
        <taxon>Eukaryota</taxon>
        <taxon>Fungi</taxon>
        <taxon>Dikarya</taxon>
        <taxon>Ascomycota</taxon>
        <taxon>Pezizomycotina</taxon>
        <taxon>Sordariomycetes</taxon>
        <taxon>Xylariomycetidae</taxon>
        <taxon>Amphisphaeriales</taxon>
        <taxon>Apiosporaceae</taxon>
        <taxon>Apiospora</taxon>
    </lineage>
</organism>
<gene>
    <name evidence="2" type="ORF">PGQ11_008217</name>
</gene>
<feature type="region of interest" description="Disordered" evidence="1">
    <location>
        <begin position="115"/>
        <end position="218"/>
    </location>
</feature>
<dbReference type="Proteomes" id="UP001390339">
    <property type="component" value="Unassembled WGS sequence"/>
</dbReference>
<feature type="region of interest" description="Disordered" evidence="1">
    <location>
        <begin position="399"/>
        <end position="454"/>
    </location>
</feature>
<protein>
    <submittedName>
        <fullName evidence="2">Uncharacterized protein</fullName>
    </submittedName>
</protein>
<feature type="compositionally biased region" description="Polar residues" evidence="1">
    <location>
        <begin position="991"/>
        <end position="1006"/>
    </location>
</feature>
<feature type="compositionally biased region" description="Low complexity" evidence="1">
    <location>
        <begin position="901"/>
        <end position="914"/>
    </location>
</feature>
<feature type="compositionally biased region" description="Basic and acidic residues" evidence="1">
    <location>
        <begin position="424"/>
        <end position="439"/>
    </location>
</feature>
<feature type="non-terminal residue" evidence="2">
    <location>
        <position position="1"/>
    </location>
</feature>
<keyword evidence="3" id="KW-1185">Reference proteome</keyword>
<dbReference type="EMBL" id="JAPCWZ010000005">
    <property type="protein sequence ID" value="KAK8861982.1"/>
    <property type="molecule type" value="Genomic_DNA"/>
</dbReference>
<comment type="caution">
    <text evidence="2">The sequence shown here is derived from an EMBL/GenBank/DDBJ whole genome shotgun (WGS) entry which is preliminary data.</text>
</comment>
<feature type="region of interest" description="Disordered" evidence="1">
    <location>
        <begin position="894"/>
        <end position="914"/>
    </location>
</feature>
<feature type="compositionally biased region" description="Polar residues" evidence="1">
    <location>
        <begin position="520"/>
        <end position="537"/>
    </location>
</feature>
<feature type="compositionally biased region" description="Low complexity" evidence="1">
    <location>
        <begin position="25"/>
        <end position="42"/>
    </location>
</feature>
<name>A0ABR2IEG8_9PEZI</name>
<evidence type="ECO:0000313" key="2">
    <source>
        <dbReference type="EMBL" id="KAK8861982.1"/>
    </source>
</evidence>